<feature type="transmembrane region" description="Helical" evidence="1">
    <location>
        <begin position="86"/>
        <end position="104"/>
    </location>
</feature>
<accession>A0A1H6XPF2</accession>
<name>A0A1H6XPF2_9FIRM</name>
<evidence type="ECO:0000313" key="2">
    <source>
        <dbReference type="EMBL" id="SEJ26710.1"/>
    </source>
</evidence>
<keyword evidence="3" id="KW-1185">Reference proteome</keyword>
<proteinExistence type="predicted"/>
<evidence type="ECO:0000313" key="3">
    <source>
        <dbReference type="Proteomes" id="UP000199662"/>
    </source>
</evidence>
<keyword evidence="1" id="KW-0472">Membrane</keyword>
<feature type="transmembrane region" description="Helical" evidence="1">
    <location>
        <begin position="62"/>
        <end position="80"/>
    </location>
</feature>
<dbReference type="RefSeq" id="WP_091830205.1">
    <property type="nucleotide sequence ID" value="NZ_FNZK01000005.1"/>
</dbReference>
<organism evidence="2 3">
    <name type="scientific">Propionispira arboris</name>
    <dbReference type="NCBI Taxonomy" id="84035"/>
    <lineage>
        <taxon>Bacteria</taxon>
        <taxon>Bacillati</taxon>
        <taxon>Bacillota</taxon>
        <taxon>Negativicutes</taxon>
        <taxon>Selenomonadales</taxon>
        <taxon>Selenomonadaceae</taxon>
        <taxon>Propionispira</taxon>
    </lineage>
</organism>
<protein>
    <submittedName>
        <fullName evidence="2">Uncharacterized protein</fullName>
    </submittedName>
</protein>
<feature type="transmembrane region" description="Helical" evidence="1">
    <location>
        <begin position="5"/>
        <end position="24"/>
    </location>
</feature>
<sequence>MQPMVIRLLAIFVVSGIIKLILQMTVGGPIAVVLGVLVDIGVLWYIYQLLRRYGYVDLKRIMLFLSGITLISILVEVGVLRGDLGNLIILLAIAWILFGKDGLWGGRRRGRNWF</sequence>
<feature type="transmembrane region" description="Helical" evidence="1">
    <location>
        <begin position="30"/>
        <end position="50"/>
    </location>
</feature>
<dbReference type="AlphaFoldDB" id="A0A1H6XPF2"/>
<gene>
    <name evidence="2" type="ORF">SAMN05660742_10555</name>
</gene>
<dbReference type="Proteomes" id="UP000199662">
    <property type="component" value="Unassembled WGS sequence"/>
</dbReference>
<evidence type="ECO:0000256" key="1">
    <source>
        <dbReference type="SAM" id="Phobius"/>
    </source>
</evidence>
<reference evidence="3" key="1">
    <citation type="submission" date="2016-10" db="EMBL/GenBank/DDBJ databases">
        <authorList>
            <person name="Varghese N."/>
            <person name="Submissions S."/>
        </authorList>
    </citation>
    <scope>NUCLEOTIDE SEQUENCE [LARGE SCALE GENOMIC DNA]</scope>
    <source>
        <strain evidence="3">DSM 2179</strain>
    </source>
</reference>
<keyword evidence="1" id="KW-0812">Transmembrane</keyword>
<keyword evidence="1" id="KW-1133">Transmembrane helix</keyword>
<dbReference type="EMBL" id="FNZK01000005">
    <property type="protein sequence ID" value="SEJ26710.1"/>
    <property type="molecule type" value="Genomic_DNA"/>
</dbReference>